<dbReference type="InterPro" id="IPR046786">
    <property type="entry name" value="MotA_N"/>
</dbReference>
<dbReference type="GO" id="GO:0005886">
    <property type="term" value="C:plasma membrane"/>
    <property type="evidence" value="ECO:0007669"/>
    <property type="project" value="UniProtKB-SubCell"/>
</dbReference>
<evidence type="ECO:0000256" key="6">
    <source>
        <dbReference type="ARBA" id="ARBA00023136"/>
    </source>
</evidence>
<accession>A0A315ZU58</accession>
<dbReference type="GO" id="GO:0015031">
    <property type="term" value="P:protein transport"/>
    <property type="evidence" value="ECO:0007669"/>
    <property type="project" value="UniProtKB-KW"/>
</dbReference>
<organism evidence="11 12">
    <name type="scientific">Faecalicatena contorta</name>
    <dbReference type="NCBI Taxonomy" id="39482"/>
    <lineage>
        <taxon>Bacteria</taxon>
        <taxon>Bacillati</taxon>
        <taxon>Bacillota</taxon>
        <taxon>Clostridia</taxon>
        <taxon>Lachnospirales</taxon>
        <taxon>Lachnospiraceae</taxon>
        <taxon>Faecalicatena</taxon>
    </lineage>
</organism>
<dbReference type="AlphaFoldDB" id="A0A315ZU58"/>
<gene>
    <name evidence="11" type="ORF">SAMN05216529_11059</name>
</gene>
<dbReference type="Pfam" id="PF01618">
    <property type="entry name" value="MotA_ExbB"/>
    <property type="match status" value="1"/>
</dbReference>
<proteinExistence type="inferred from homology"/>
<dbReference type="OrthoDB" id="9806929at2"/>
<dbReference type="PANTHER" id="PTHR30433">
    <property type="entry name" value="CHEMOTAXIS PROTEIN MOTA"/>
    <property type="match status" value="1"/>
</dbReference>
<evidence type="ECO:0000256" key="5">
    <source>
        <dbReference type="ARBA" id="ARBA00022989"/>
    </source>
</evidence>
<name>A0A315ZU58_9FIRM</name>
<keyword evidence="12" id="KW-1185">Reference proteome</keyword>
<keyword evidence="5 8" id="KW-1133">Transmembrane helix</keyword>
<evidence type="ECO:0000313" key="11">
    <source>
        <dbReference type="EMBL" id="SUQ15156.1"/>
    </source>
</evidence>
<dbReference type="PANTHER" id="PTHR30433:SF3">
    <property type="entry name" value="MOTILITY PROTEIN A"/>
    <property type="match status" value="1"/>
</dbReference>
<keyword evidence="4" id="KW-0283">Flagellar rotation</keyword>
<feature type="domain" description="MotA/TolQ/ExbB proton channel" evidence="9">
    <location>
        <begin position="114"/>
        <end position="225"/>
    </location>
</feature>
<dbReference type="GO" id="GO:0006935">
    <property type="term" value="P:chemotaxis"/>
    <property type="evidence" value="ECO:0007669"/>
    <property type="project" value="InterPro"/>
</dbReference>
<feature type="transmembrane region" description="Helical" evidence="8">
    <location>
        <begin position="192"/>
        <end position="210"/>
    </location>
</feature>
<dbReference type="InterPro" id="IPR047055">
    <property type="entry name" value="MotA-like"/>
</dbReference>
<evidence type="ECO:0000256" key="8">
    <source>
        <dbReference type="SAM" id="Phobius"/>
    </source>
</evidence>
<keyword evidence="6 8" id="KW-0472">Membrane</keyword>
<evidence type="ECO:0000256" key="7">
    <source>
        <dbReference type="RuleBase" id="RU004057"/>
    </source>
</evidence>
<evidence type="ECO:0000259" key="10">
    <source>
        <dbReference type="Pfam" id="PF20560"/>
    </source>
</evidence>
<evidence type="ECO:0000256" key="4">
    <source>
        <dbReference type="ARBA" id="ARBA00022779"/>
    </source>
</evidence>
<evidence type="ECO:0000256" key="3">
    <source>
        <dbReference type="ARBA" id="ARBA00022692"/>
    </source>
</evidence>
<feature type="transmembrane region" description="Helical" evidence="8">
    <location>
        <begin position="162"/>
        <end position="180"/>
    </location>
</feature>
<keyword evidence="2" id="KW-1003">Cell membrane</keyword>
<comment type="similarity">
    <text evidence="7">Belongs to the exbB/tolQ family.</text>
</comment>
<dbReference type="EMBL" id="UHJJ01000010">
    <property type="protein sequence ID" value="SUQ15156.1"/>
    <property type="molecule type" value="Genomic_DNA"/>
</dbReference>
<protein>
    <submittedName>
        <fullName evidence="11">Chemotaxis protein MotA</fullName>
    </submittedName>
</protein>
<dbReference type="Pfam" id="PF20560">
    <property type="entry name" value="MotA_N"/>
    <property type="match status" value="1"/>
</dbReference>
<evidence type="ECO:0000256" key="1">
    <source>
        <dbReference type="ARBA" id="ARBA00004651"/>
    </source>
</evidence>
<keyword evidence="7" id="KW-0653">Protein transport</keyword>
<evidence type="ECO:0000259" key="9">
    <source>
        <dbReference type="Pfam" id="PF01618"/>
    </source>
</evidence>
<dbReference type="Proteomes" id="UP000254051">
    <property type="component" value="Unassembled WGS sequence"/>
</dbReference>
<dbReference type="RefSeq" id="WP_109712716.1">
    <property type="nucleotide sequence ID" value="NZ_QGDS01000010.1"/>
</dbReference>
<feature type="domain" description="Motility protein A N-terminal" evidence="10">
    <location>
        <begin position="6"/>
        <end position="92"/>
    </location>
</feature>
<keyword evidence="7" id="KW-0813">Transport</keyword>
<feature type="transmembrane region" description="Helical" evidence="8">
    <location>
        <begin position="29"/>
        <end position="51"/>
    </location>
</feature>
<evidence type="ECO:0000313" key="12">
    <source>
        <dbReference type="Proteomes" id="UP000254051"/>
    </source>
</evidence>
<comment type="subcellular location">
    <subcellularLocation>
        <location evidence="1">Cell membrane</location>
        <topology evidence="1">Multi-pass membrane protein</topology>
    </subcellularLocation>
    <subcellularLocation>
        <location evidence="7">Membrane</location>
        <topology evidence="7">Multi-pass membrane protein</topology>
    </subcellularLocation>
</comment>
<keyword evidence="3 8" id="KW-0812">Transmembrane</keyword>
<evidence type="ECO:0000256" key="2">
    <source>
        <dbReference type="ARBA" id="ARBA00022475"/>
    </source>
</evidence>
<dbReference type="GO" id="GO:0071978">
    <property type="term" value="P:bacterial-type flagellum-dependent swarming motility"/>
    <property type="evidence" value="ECO:0007669"/>
    <property type="project" value="InterPro"/>
</dbReference>
<reference evidence="12" key="1">
    <citation type="submission" date="2017-07" db="EMBL/GenBank/DDBJ databases">
        <authorList>
            <person name="Varghese N."/>
            <person name="Submissions S."/>
        </authorList>
    </citation>
    <scope>NUCLEOTIDE SEQUENCE [LARGE SCALE GENOMIC DNA]</scope>
    <source>
        <strain evidence="12">NLAE-zl-C134</strain>
    </source>
</reference>
<sequence length="268" mass="28929">MEVSLLIGVVLGLSAILSGFILEGGSFHSLTALSPFVIVVGGTIGATIASYPLKDIVRAFRTVGKTFKQPSSNSTKQLIDRILEISKTFRTNGVVALDTIVKEADLQKDDMLPLKEGLVLLQDGKDVENIQYVMEAELSSFVHQKHVEAGVFEAAGGYSPTMGVIGTVMSLVVVLAAGFGDSAELAHKISTAFIATLYGVSFANVIYLPLANKIKLYTKRCQIQREIIIDGVCSMSKGLNARSMENELAMYYQAFPDGTKHYRAGIEN</sequence>
<dbReference type="InterPro" id="IPR002898">
    <property type="entry name" value="MotA_ExbB_proton_chnl"/>
</dbReference>